<proteinExistence type="predicted"/>
<protein>
    <submittedName>
        <fullName evidence="1">Uncharacterized protein</fullName>
    </submittedName>
</protein>
<dbReference type="EMBL" id="MU155137">
    <property type="protein sequence ID" value="KAF9485228.1"/>
    <property type="molecule type" value="Genomic_DNA"/>
</dbReference>
<dbReference type="SUPFAM" id="SSF140860">
    <property type="entry name" value="Pseudo ankyrin repeat-like"/>
    <property type="match status" value="1"/>
</dbReference>
<dbReference type="AlphaFoldDB" id="A0A9P6D708"/>
<comment type="caution">
    <text evidence="1">The sequence shown here is derived from an EMBL/GenBank/DDBJ whole genome shotgun (WGS) entry which is preliminary data.</text>
</comment>
<dbReference type="OrthoDB" id="539213at2759"/>
<gene>
    <name evidence="1" type="ORF">BDN70DRAFT_681478</name>
</gene>
<reference evidence="1" key="1">
    <citation type="submission" date="2020-11" db="EMBL/GenBank/DDBJ databases">
        <authorList>
            <consortium name="DOE Joint Genome Institute"/>
            <person name="Ahrendt S."/>
            <person name="Riley R."/>
            <person name="Andreopoulos W."/>
            <person name="Labutti K."/>
            <person name="Pangilinan J."/>
            <person name="Ruiz-Duenas F.J."/>
            <person name="Barrasa J.M."/>
            <person name="Sanchez-Garcia M."/>
            <person name="Camarero S."/>
            <person name="Miyauchi S."/>
            <person name="Serrano A."/>
            <person name="Linde D."/>
            <person name="Babiker R."/>
            <person name="Drula E."/>
            <person name="Ayuso-Fernandez I."/>
            <person name="Pacheco R."/>
            <person name="Padilla G."/>
            <person name="Ferreira P."/>
            <person name="Barriuso J."/>
            <person name="Kellner H."/>
            <person name="Castanera R."/>
            <person name="Alfaro M."/>
            <person name="Ramirez L."/>
            <person name="Pisabarro A.G."/>
            <person name="Kuo A."/>
            <person name="Tritt A."/>
            <person name="Lipzen A."/>
            <person name="He G."/>
            <person name="Yan M."/>
            <person name="Ng V."/>
            <person name="Cullen D."/>
            <person name="Martin F."/>
            <person name="Rosso M.-N."/>
            <person name="Henrissat B."/>
            <person name="Hibbett D."/>
            <person name="Martinez A.T."/>
            <person name="Grigoriev I.V."/>
        </authorList>
    </citation>
    <scope>NUCLEOTIDE SEQUENCE</scope>
    <source>
        <strain evidence="1">CIRM-BRFM 674</strain>
    </source>
</reference>
<organism evidence="1 2">
    <name type="scientific">Pholiota conissans</name>
    <dbReference type="NCBI Taxonomy" id="109636"/>
    <lineage>
        <taxon>Eukaryota</taxon>
        <taxon>Fungi</taxon>
        <taxon>Dikarya</taxon>
        <taxon>Basidiomycota</taxon>
        <taxon>Agaricomycotina</taxon>
        <taxon>Agaricomycetes</taxon>
        <taxon>Agaricomycetidae</taxon>
        <taxon>Agaricales</taxon>
        <taxon>Agaricineae</taxon>
        <taxon>Strophariaceae</taxon>
        <taxon>Pholiota</taxon>
    </lineage>
</organism>
<dbReference type="Proteomes" id="UP000807469">
    <property type="component" value="Unassembled WGS sequence"/>
</dbReference>
<dbReference type="InterPro" id="IPR036770">
    <property type="entry name" value="Ankyrin_rpt-contain_sf"/>
</dbReference>
<sequence length="254" mass="28839">MTLIAVGLLNLPVELLYEIQLFALSENLPLVSHRFYDVFKNATSFFRAKYIFGRILSVSSHATVSDVYTKALRYPMCNERELEALHILTKDFPRNKSPVQLARRFFRPLDVPGSGWTDDSHPLPLLRYVFDNPNIPPINPNVNKGYALVRAVHAKSIPLIQFLLDHGASPKCHENLAVVVAIRQKNLKLVKLLVERRDPQKRAGKKRKLEDRMTLDAGLLKVAVQAGASDIVDYIYREKEVIPDVQTLKRMASA</sequence>
<keyword evidence="2" id="KW-1185">Reference proteome</keyword>
<evidence type="ECO:0000313" key="2">
    <source>
        <dbReference type="Proteomes" id="UP000807469"/>
    </source>
</evidence>
<accession>A0A9P6D708</accession>
<evidence type="ECO:0000313" key="1">
    <source>
        <dbReference type="EMBL" id="KAF9485228.1"/>
    </source>
</evidence>
<name>A0A9P6D708_9AGAR</name>
<dbReference type="Gene3D" id="1.25.40.20">
    <property type="entry name" value="Ankyrin repeat-containing domain"/>
    <property type="match status" value="1"/>
</dbReference>